<dbReference type="Pfam" id="PF07503">
    <property type="entry name" value="zf-HYPF"/>
    <property type="match status" value="2"/>
</dbReference>
<dbReference type="Pfam" id="PF00708">
    <property type="entry name" value="Acylphosphatase"/>
    <property type="match status" value="1"/>
</dbReference>
<evidence type="ECO:0000256" key="4">
    <source>
        <dbReference type="ARBA" id="ARBA00022598"/>
    </source>
</evidence>
<dbReference type="InterPro" id="IPR011125">
    <property type="entry name" value="Znf_HypF"/>
</dbReference>
<dbReference type="RefSeq" id="WP_066088985.1">
    <property type="nucleotide sequence ID" value="NZ_CP126114.1"/>
</dbReference>
<proteinExistence type="inferred from homology"/>
<dbReference type="Pfam" id="PF17788">
    <property type="entry name" value="HypF_C"/>
    <property type="match status" value="1"/>
</dbReference>
<dbReference type="InterPro" id="IPR004421">
    <property type="entry name" value="Carbamoyltransferase_HypF"/>
</dbReference>
<dbReference type="PIRSF" id="PIRSF006256">
    <property type="entry name" value="CMPcnvr_hdrg_mat"/>
    <property type="match status" value="1"/>
</dbReference>
<evidence type="ECO:0000313" key="15">
    <source>
        <dbReference type="Proteomes" id="UP001178288"/>
    </source>
</evidence>
<dbReference type="InterPro" id="IPR001792">
    <property type="entry name" value="Acylphosphatase-like_dom"/>
</dbReference>
<evidence type="ECO:0000256" key="1">
    <source>
        <dbReference type="ARBA" id="ARBA00004711"/>
    </source>
</evidence>
<keyword evidence="7" id="KW-0862">Zinc</keyword>
<keyword evidence="6" id="KW-0863">Zinc-finger</keyword>
<dbReference type="PROSITE" id="PS51160">
    <property type="entry name" value="ACYLPHOSPHATASE_3"/>
    <property type="match status" value="1"/>
</dbReference>
<comment type="similarity">
    <text evidence="2">Belongs to the acylphosphatase family.</text>
</comment>
<dbReference type="InterPro" id="IPR036046">
    <property type="entry name" value="Acylphosphatase-like_dom_sf"/>
</dbReference>
<dbReference type="Pfam" id="PF01300">
    <property type="entry name" value="Sua5_yciO_yrdC"/>
    <property type="match status" value="1"/>
</dbReference>
<dbReference type="SUPFAM" id="SSF54975">
    <property type="entry name" value="Acylphosphatase/BLUF domain-like"/>
    <property type="match status" value="1"/>
</dbReference>
<dbReference type="InterPro" id="IPR017968">
    <property type="entry name" value="Acylphosphatase_CS"/>
</dbReference>
<keyword evidence="4 14" id="KW-0436">Ligase</keyword>
<evidence type="ECO:0000256" key="11">
    <source>
        <dbReference type="PROSITE-ProRule" id="PRU00520"/>
    </source>
</evidence>
<dbReference type="GO" id="GO:0003725">
    <property type="term" value="F:double-stranded RNA binding"/>
    <property type="evidence" value="ECO:0007669"/>
    <property type="project" value="InterPro"/>
</dbReference>
<dbReference type="Gene3D" id="3.30.420.40">
    <property type="match status" value="1"/>
</dbReference>
<dbReference type="NCBIfam" id="TIGR00143">
    <property type="entry name" value="hypF"/>
    <property type="match status" value="1"/>
</dbReference>
<dbReference type="InterPro" id="IPR055128">
    <property type="entry name" value="HypF_C_2"/>
</dbReference>
<dbReference type="InterPro" id="IPR051060">
    <property type="entry name" value="Carbamoyltrans_HypF-like"/>
</dbReference>
<dbReference type="InterPro" id="IPR043129">
    <property type="entry name" value="ATPase_NBD"/>
</dbReference>
<dbReference type="Proteomes" id="UP001178288">
    <property type="component" value="Chromosome"/>
</dbReference>
<feature type="domain" description="Acylphosphatase-like" evidence="12">
    <location>
        <begin position="4"/>
        <end position="90"/>
    </location>
</feature>
<gene>
    <name evidence="14" type="primary">hypF</name>
    <name evidence="14" type="ORF">QNH39_16925</name>
</gene>
<evidence type="ECO:0000256" key="6">
    <source>
        <dbReference type="ARBA" id="ARBA00022771"/>
    </source>
</evidence>
<evidence type="ECO:0000313" key="14">
    <source>
        <dbReference type="EMBL" id="WHY84336.1"/>
    </source>
</evidence>
<accession>A0AA95MNI7</accession>
<comment type="similarity">
    <text evidence="3 10">Belongs to the carbamoyltransferase HypF family.</text>
</comment>
<dbReference type="Gene3D" id="3.90.870.50">
    <property type="match status" value="1"/>
</dbReference>
<evidence type="ECO:0000256" key="2">
    <source>
        <dbReference type="ARBA" id="ARBA00005614"/>
    </source>
</evidence>
<evidence type="ECO:0000256" key="8">
    <source>
        <dbReference type="ARBA" id="ARBA00047645"/>
    </source>
</evidence>
<evidence type="ECO:0000259" key="12">
    <source>
        <dbReference type="PROSITE" id="PS51160"/>
    </source>
</evidence>
<dbReference type="InterPro" id="IPR006070">
    <property type="entry name" value="Sua5-like_dom"/>
</dbReference>
<dbReference type="PANTHER" id="PTHR42959">
    <property type="entry name" value="CARBAMOYLTRANSFERASE"/>
    <property type="match status" value="1"/>
</dbReference>
<dbReference type="PROSITE" id="PS51163">
    <property type="entry name" value="YRDC"/>
    <property type="match status" value="1"/>
</dbReference>
<evidence type="ECO:0000256" key="3">
    <source>
        <dbReference type="ARBA" id="ARBA00008097"/>
    </source>
</evidence>
<protein>
    <recommendedName>
        <fullName evidence="10">Carbamoyltransferase</fullName>
        <ecNumber evidence="10">6.2.-.-</ecNumber>
    </recommendedName>
</protein>
<dbReference type="InterPro" id="IPR041440">
    <property type="entry name" value="HypF_C"/>
</dbReference>
<dbReference type="Pfam" id="PF22521">
    <property type="entry name" value="HypF_C_2"/>
    <property type="match status" value="1"/>
</dbReference>
<dbReference type="SUPFAM" id="SSF55821">
    <property type="entry name" value="YrdC/RibB"/>
    <property type="match status" value="1"/>
</dbReference>
<dbReference type="PROSITE" id="PS00150">
    <property type="entry name" value="ACYLPHOSPHATASE_1"/>
    <property type="match status" value="1"/>
</dbReference>
<keyword evidence="15" id="KW-1185">Reference proteome</keyword>
<dbReference type="GO" id="GO:0051604">
    <property type="term" value="P:protein maturation"/>
    <property type="evidence" value="ECO:0007669"/>
    <property type="project" value="TreeGrafter"/>
</dbReference>
<evidence type="ECO:0000256" key="9">
    <source>
        <dbReference type="ARBA" id="ARBA00048220"/>
    </source>
</evidence>
<comment type="catalytic activity">
    <reaction evidence="8 11">
        <text>an acyl phosphate + H2O = a carboxylate + phosphate + H(+)</text>
        <dbReference type="Rhea" id="RHEA:14965"/>
        <dbReference type="ChEBI" id="CHEBI:15377"/>
        <dbReference type="ChEBI" id="CHEBI:15378"/>
        <dbReference type="ChEBI" id="CHEBI:29067"/>
        <dbReference type="ChEBI" id="CHEBI:43474"/>
        <dbReference type="ChEBI" id="CHEBI:59918"/>
        <dbReference type="EC" id="3.6.1.7"/>
    </reaction>
</comment>
<dbReference type="KEGG" id="nnv:QNH39_16925"/>
<dbReference type="InterPro" id="IPR017945">
    <property type="entry name" value="DHBP_synth_RibB-like_a/b_dom"/>
</dbReference>
<dbReference type="GO" id="GO:0008270">
    <property type="term" value="F:zinc ion binding"/>
    <property type="evidence" value="ECO:0007669"/>
    <property type="project" value="UniProtKB-KW"/>
</dbReference>
<feature type="active site" evidence="11">
    <location>
        <position position="19"/>
    </location>
</feature>
<keyword evidence="11" id="KW-0378">Hydrolase</keyword>
<comment type="pathway">
    <text evidence="1">Protein modification; [NiFe] hydrogenase maturation.</text>
</comment>
<organism evidence="14 15">
    <name type="scientific">Neobacillus novalis</name>
    <dbReference type="NCBI Taxonomy" id="220687"/>
    <lineage>
        <taxon>Bacteria</taxon>
        <taxon>Bacillati</taxon>
        <taxon>Bacillota</taxon>
        <taxon>Bacilli</taxon>
        <taxon>Bacillales</taxon>
        <taxon>Bacillaceae</taxon>
        <taxon>Neobacillus</taxon>
    </lineage>
</organism>
<sequence length="771" mass="85878">MCTAVRIAVRGRVQGVGFRPFVFQLAANYQLTGTVQNNMDGVKIHVEGAREAVHSFLSDLKNKAPRLSKINEILVEEAEPENKAEFTIIASERSGTSMLVIPIDSAVCEECLAEMNEPTDFRYQYPFINCTQCGPRYTIIEELPYDRPYTSLKSFPMCEDCRKEYEDPTNRRHHAQPIACPKCGPKVQLFDDDGHEIHSRIPIMDTIKLLKQGKIVAIKGLGGYHLCCDAANELAVTALRKRKKRPFRPLAIMAASLSTIEQLTELTNDERELLKSPESPIVILKKNNHYPLAESIAPGMNTIGVMLPYTPLHHLLFADPELSSLVMTSANPSGMPILYKDEEACHYLKGIADYYLVHNREILHPLDDSVVQINDGKLDFLRRSRGYVPDPFTTSKDVTGIVAFGGHQKTTFTIGRNEQIFVGPHIGDLENIETIDHYQHELAHLLKWIDTPKGLAVLDVHPGYHVQKLVQEYNFSEVMEVQHHHAHMAACIDEHQISGPAFGIILDGTGYGLDGNIWGFEIFHGDAAGFERLAHLHYTPLPGGEKCIREPWRNAAAMLISLHGERGLELAKAIFTDRVSEIDLLTKMMERNLNTVHAGTCGRLFDAVSAICGVTKVSSYDGEAAIQLAELADEAISFEPYPFALLEKELLTLDFRAMLQGIALDVLAGKDISKISGRFHETVVQAITSAMEKLSGKNPNAEKTIVLSGGSLHNRYLRKRITAELTKRNFKVFVPENIPCNDGGLSYGQLVVAAAKRSASQCVLEYQQKLF</sequence>
<evidence type="ECO:0000259" key="13">
    <source>
        <dbReference type="PROSITE" id="PS51163"/>
    </source>
</evidence>
<keyword evidence="5" id="KW-0479">Metal-binding</keyword>
<comment type="catalytic activity">
    <reaction evidence="9">
        <text>C-terminal L-cysteinyl-[HypE protein] + carbamoyl phosphate + ATP + H2O = C-terminal S-carboxamide-L-cysteinyl-[HypE protein] + AMP + phosphate + diphosphate + H(+)</text>
        <dbReference type="Rhea" id="RHEA:55636"/>
        <dbReference type="Rhea" id="RHEA-COMP:14247"/>
        <dbReference type="Rhea" id="RHEA-COMP:14392"/>
        <dbReference type="ChEBI" id="CHEBI:15377"/>
        <dbReference type="ChEBI" id="CHEBI:15378"/>
        <dbReference type="ChEBI" id="CHEBI:30616"/>
        <dbReference type="ChEBI" id="CHEBI:33019"/>
        <dbReference type="ChEBI" id="CHEBI:43474"/>
        <dbReference type="ChEBI" id="CHEBI:58228"/>
        <dbReference type="ChEBI" id="CHEBI:76913"/>
        <dbReference type="ChEBI" id="CHEBI:139126"/>
        <dbReference type="ChEBI" id="CHEBI:456215"/>
    </reaction>
</comment>
<dbReference type="PANTHER" id="PTHR42959:SF1">
    <property type="entry name" value="CARBAMOYLTRANSFERASE HYPF"/>
    <property type="match status" value="1"/>
</dbReference>
<dbReference type="Gene3D" id="3.30.110.120">
    <property type="match status" value="1"/>
</dbReference>
<dbReference type="EC" id="6.2.-.-" evidence="10"/>
<evidence type="ECO:0000256" key="7">
    <source>
        <dbReference type="ARBA" id="ARBA00022833"/>
    </source>
</evidence>
<dbReference type="GO" id="GO:0016743">
    <property type="term" value="F:carboxyl- or carbamoyltransferase activity"/>
    <property type="evidence" value="ECO:0007669"/>
    <property type="project" value="UniProtKB-UniRule"/>
</dbReference>
<evidence type="ECO:0000256" key="10">
    <source>
        <dbReference type="PIRNR" id="PIRNR006256"/>
    </source>
</evidence>
<dbReference type="SUPFAM" id="SSF53067">
    <property type="entry name" value="Actin-like ATPase domain"/>
    <property type="match status" value="1"/>
</dbReference>
<feature type="domain" description="YrdC-like" evidence="13">
    <location>
        <begin position="200"/>
        <end position="386"/>
    </location>
</feature>
<dbReference type="GO" id="GO:0016874">
    <property type="term" value="F:ligase activity"/>
    <property type="evidence" value="ECO:0007669"/>
    <property type="project" value="UniProtKB-UniRule"/>
</dbReference>
<name>A0AA95MNI7_9BACI</name>
<dbReference type="EMBL" id="CP126114">
    <property type="protein sequence ID" value="WHY84336.1"/>
    <property type="molecule type" value="Genomic_DNA"/>
</dbReference>
<evidence type="ECO:0000256" key="5">
    <source>
        <dbReference type="ARBA" id="ARBA00022723"/>
    </source>
</evidence>
<feature type="active site" evidence="11">
    <location>
        <position position="37"/>
    </location>
</feature>
<dbReference type="AlphaFoldDB" id="A0AA95MNI7"/>
<dbReference type="GO" id="GO:0003998">
    <property type="term" value="F:acylphosphatase activity"/>
    <property type="evidence" value="ECO:0007669"/>
    <property type="project" value="UniProtKB-EC"/>
</dbReference>
<reference evidence="14" key="1">
    <citation type="submission" date="2023-05" db="EMBL/GenBank/DDBJ databases">
        <title>Comparative genomics of Bacillaceae isolates and their secondary metabolite potential.</title>
        <authorList>
            <person name="Song L."/>
            <person name="Nielsen L.J."/>
            <person name="Mohite O."/>
            <person name="Xu X."/>
            <person name="Weber T."/>
            <person name="Kovacs A.T."/>
        </authorList>
    </citation>
    <scope>NUCLEOTIDE SEQUENCE</scope>
    <source>
        <strain evidence="14">XLM17</strain>
    </source>
</reference>
<dbReference type="Gene3D" id="3.30.420.360">
    <property type="match status" value="1"/>
</dbReference>